<accession>A0A183EN40</accession>
<keyword evidence="2" id="KW-0808">Transferase</keyword>
<reference evidence="11" key="1">
    <citation type="submission" date="2016-06" db="UniProtKB">
        <authorList>
            <consortium name="WormBaseParasite"/>
        </authorList>
    </citation>
    <scope>IDENTIFICATION</scope>
</reference>
<protein>
    <submittedName>
        <fullName evidence="11">Protein kinase domain-containing protein</fullName>
    </submittedName>
</protein>
<keyword evidence="4" id="KW-0418">Kinase</keyword>
<dbReference type="InterPro" id="IPR011009">
    <property type="entry name" value="Kinase-like_dom_sf"/>
</dbReference>
<organism evidence="11">
    <name type="scientific">Gongylonema pulchrum</name>
    <dbReference type="NCBI Taxonomy" id="637853"/>
    <lineage>
        <taxon>Eukaryota</taxon>
        <taxon>Metazoa</taxon>
        <taxon>Ecdysozoa</taxon>
        <taxon>Nematoda</taxon>
        <taxon>Chromadorea</taxon>
        <taxon>Rhabditida</taxon>
        <taxon>Spirurina</taxon>
        <taxon>Spiruromorpha</taxon>
        <taxon>Spiruroidea</taxon>
        <taxon>Gongylonematidae</taxon>
        <taxon>Gongylonema</taxon>
    </lineage>
</organism>
<feature type="coiled-coil region" evidence="7">
    <location>
        <begin position="23"/>
        <end position="50"/>
    </location>
</feature>
<feature type="domain" description="Protein kinase" evidence="8">
    <location>
        <begin position="258"/>
        <end position="331"/>
    </location>
</feature>
<evidence type="ECO:0000256" key="4">
    <source>
        <dbReference type="ARBA" id="ARBA00022777"/>
    </source>
</evidence>
<dbReference type="GO" id="GO:0005524">
    <property type="term" value="F:ATP binding"/>
    <property type="evidence" value="ECO:0007669"/>
    <property type="project" value="UniProtKB-UniRule"/>
</dbReference>
<dbReference type="GO" id="GO:0005634">
    <property type="term" value="C:nucleus"/>
    <property type="evidence" value="ECO:0007669"/>
    <property type="project" value="TreeGrafter"/>
</dbReference>
<keyword evidence="10" id="KW-1185">Reference proteome</keyword>
<sequence>MSYVEVQTDELSVVDVEEMRLEVSKKDGIIEDLRRTIEELKKQMIKQDRCMDACKETIRKLLIQQSTMERKQAKAKCMENCLRIGQFKPTRHREEFREVWADGWAFEEINKAQQRIANERNEIINASQNLKKRKPPGNHPRDFKRNLKLMYDLRALSAGSDGMTPSTSTVSMSNSTSIGDDLFAKPELPKELTHQEYMEQEEIYRLRRVEHLKKEESELIAERDRLERERNLHIRELKRVQYEEASRYKDHELLNRRYLLLSLLGKGGFSEVWRAFDLDANKYVACKIHHVNKEWKEDKKANYVKHAMREKDIHKTLDHPRIVRLFDLFTI</sequence>
<dbReference type="PROSITE" id="PS00107">
    <property type="entry name" value="PROTEIN_KINASE_ATP"/>
    <property type="match status" value="1"/>
</dbReference>
<dbReference type="InterPro" id="IPR017441">
    <property type="entry name" value="Protein_kinase_ATP_BS"/>
</dbReference>
<keyword evidence="1" id="KW-0723">Serine/threonine-protein kinase</keyword>
<dbReference type="WBParaSite" id="GPUH_0002240801-mRNA-1">
    <property type="protein sequence ID" value="GPUH_0002240801-mRNA-1"/>
    <property type="gene ID" value="GPUH_0002240801"/>
</dbReference>
<dbReference type="Gene3D" id="3.30.200.20">
    <property type="entry name" value="Phosphorylase Kinase, domain 1"/>
    <property type="match status" value="1"/>
</dbReference>
<evidence type="ECO:0000256" key="1">
    <source>
        <dbReference type="ARBA" id="ARBA00022527"/>
    </source>
</evidence>
<dbReference type="AlphaFoldDB" id="A0A183EN40"/>
<evidence type="ECO:0000256" key="6">
    <source>
        <dbReference type="PROSITE-ProRule" id="PRU10141"/>
    </source>
</evidence>
<evidence type="ECO:0000256" key="7">
    <source>
        <dbReference type="SAM" id="Coils"/>
    </source>
</evidence>
<dbReference type="EMBL" id="UYRT01094956">
    <property type="protein sequence ID" value="VDN39931.1"/>
    <property type="molecule type" value="Genomic_DNA"/>
</dbReference>
<reference evidence="9 10" key="2">
    <citation type="submission" date="2018-11" db="EMBL/GenBank/DDBJ databases">
        <authorList>
            <consortium name="Pathogen Informatics"/>
        </authorList>
    </citation>
    <scope>NUCLEOTIDE SEQUENCE [LARGE SCALE GENOMIC DNA]</scope>
</reference>
<evidence type="ECO:0000313" key="9">
    <source>
        <dbReference type="EMBL" id="VDN39931.1"/>
    </source>
</evidence>
<evidence type="ECO:0000259" key="8">
    <source>
        <dbReference type="PROSITE" id="PS50011"/>
    </source>
</evidence>
<keyword evidence="5 6" id="KW-0067">ATP-binding</keyword>
<keyword evidence="7" id="KW-0175">Coiled coil</keyword>
<dbReference type="PANTHER" id="PTHR22974">
    <property type="entry name" value="MIXED LINEAGE PROTEIN KINASE"/>
    <property type="match status" value="1"/>
</dbReference>
<keyword evidence="3 6" id="KW-0547">Nucleotide-binding</keyword>
<dbReference type="OrthoDB" id="346907at2759"/>
<dbReference type="GO" id="GO:0035556">
    <property type="term" value="P:intracellular signal transduction"/>
    <property type="evidence" value="ECO:0007669"/>
    <property type="project" value="TreeGrafter"/>
</dbReference>
<feature type="binding site" evidence="6">
    <location>
        <position position="287"/>
    </location>
    <ligand>
        <name>ATP</name>
        <dbReference type="ChEBI" id="CHEBI:30616"/>
    </ligand>
</feature>
<dbReference type="SUPFAM" id="SSF56112">
    <property type="entry name" value="Protein kinase-like (PK-like)"/>
    <property type="match status" value="1"/>
</dbReference>
<evidence type="ECO:0000256" key="2">
    <source>
        <dbReference type="ARBA" id="ARBA00022679"/>
    </source>
</evidence>
<feature type="coiled-coil region" evidence="7">
    <location>
        <begin position="209"/>
        <end position="243"/>
    </location>
</feature>
<dbReference type="Proteomes" id="UP000271098">
    <property type="component" value="Unassembled WGS sequence"/>
</dbReference>
<evidence type="ECO:0000256" key="5">
    <source>
        <dbReference type="ARBA" id="ARBA00022840"/>
    </source>
</evidence>
<dbReference type="Pfam" id="PF00069">
    <property type="entry name" value="Pkinase"/>
    <property type="match status" value="1"/>
</dbReference>
<evidence type="ECO:0000313" key="10">
    <source>
        <dbReference type="Proteomes" id="UP000271098"/>
    </source>
</evidence>
<dbReference type="PROSITE" id="PS50011">
    <property type="entry name" value="PROTEIN_KINASE_DOM"/>
    <property type="match status" value="1"/>
</dbReference>
<evidence type="ECO:0000256" key="3">
    <source>
        <dbReference type="ARBA" id="ARBA00022741"/>
    </source>
</evidence>
<evidence type="ECO:0000313" key="11">
    <source>
        <dbReference type="WBParaSite" id="GPUH_0002240801-mRNA-1"/>
    </source>
</evidence>
<dbReference type="GO" id="GO:0004674">
    <property type="term" value="F:protein serine/threonine kinase activity"/>
    <property type="evidence" value="ECO:0007669"/>
    <property type="project" value="UniProtKB-KW"/>
</dbReference>
<name>A0A183EN40_9BILA</name>
<proteinExistence type="predicted"/>
<dbReference type="InterPro" id="IPR000719">
    <property type="entry name" value="Prot_kinase_dom"/>
</dbReference>
<dbReference type="PANTHER" id="PTHR22974:SF23">
    <property type="entry name" value="TOUSLED-LIKE KINASE, ISOFORM G"/>
    <property type="match status" value="1"/>
</dbReference>
<dbReference type="GO" id="GO:0007059">
    <property type="term" value="P:chromosome segregation"/>
    <property type="evidence" value="ECO:0007669"/>
    <property type="project" value="TreeGrafter"/>
</dbReference>
<gene>
    <name evidence="9" type="ORF">GPUH_LOCUS22382</name>
</gene>